<dbReference type="PANTHER" id="PTHR33266:SF1">
    <property type="entry name" value="F-BOX DOMAIN-CONTAINING PROTEIN"/>
    <property type="match status" value="1"/>
</dbReference>
<protein>
    <submittedName>
        <fullName evidence="1">Uncharacterized protein</fullName>
    </submittedName>
</protein>
<name>A0ABR1IWE7_9AGAR</name>
<comment type="caution">
    <text evidence="1">The sequence shown here is derived from an EMBL/GenBank/DDBJ whole genome shotgun (WGS) entry which is preliminary data.</text>
</comment>
<evidence type="ECO:0000313" key="2">
    <source>
        <dbReference type="Proteomes" id="UP001498398"/>
    </source>
</evidence>
<sequence>MSSFAFTKLTCQSIKTTDIPDEAMLAVLSQRFALGVLFGSREAVPFISNSVASYVRYLNSTTDDCTWQYTTYPSEPVLSHAAAEFMHRDERSLFHLLHHLANKILSGFIDAGEVGELIGRLLLLISRDYAAILAYDIQISTRLPDLLPNRSVPFPRLDTKFFPYLRPVPLLDVLNILFGHQWSSAASNSSETEEERNTRERLIKSTFERAYISCSHWTVMTEDIGPLSKDTSAEDWLKGYFLRGIAVQCRHDQPLIDAVIPIMLLNDEDQHVAMFTV</sequence>
<dbReference type="Proteomes" id="UP001498398">
    <property type="component" value="Unassembled WGS sequence"/>
</dbReference>
<proteinExistence type="predicted"/>
<dbReference type="EMBL" id="JBANRG010000057">
    <property type="protein sequence ID" value="KAK7442784.1"/>
    <property type="molecule type" value="Genomic_DNA"/>
</dbReference>
<organism evidence="1 2">
    <name type="scientific">Marasmiellus scandens</name>
    <dbReference type="NCBI Taxonomy" id="2682957"/>
    <lineage>
        <taxon>Eukaryota</taxon>
        <taxon>Fungi</taxon>
        <taxon>Dikarya</taxon>
        <taxon>Basidiomycota</taxon>
        <taxon>Agaricomycotina</taxon>
        <taxon>Agaricomycetes</taxon>
        <taxon>Agaricomycetidae</taxon>
        <taxon>Agaricales</taxon>
        <taxon>Marasmiineae</taxon>
        <taxon>Omphalotaceae</taxon>
        <taxon>Marasmiellus</taxon>
    </lineage>
</organism>
<evidence type="ECO:0000313" key="1">
    <source>
        <dbReference type="EMBL" id="KAK7442784.1"/>
    </source>
</evidence>
<reference evidence="1 2" key="1">
    <citation type="submission" date="2024-01" db="EMBL/GenBank/DDBJ databases">
        <title>A draft genome for the cacao thread blight pathogen Marasmiellus scandens.</title>
        <authorList>
            <person name="Baruah I.K."/>
            <person name="Leung J."/>
            <person name="Bukari Y."/>
            <person name="Amoako-Attah I."/>
            <person name="Meinhardt L.W."/>
            <person name="Bailey B.A."/>
            <person name="Cohen S.P."/>
        </authorList>
    </citation>
    <scope>NUCLEOTIDE SEQUENCE [LARGE SCALE GENOMIC DNA]</scope>
    <source>
        <strain evidence="1 2">GH-19</strain>
    </source>
</reference>
<accession>A0ABR1IWE7</accession>
<gene>
    <name evidence="1" type="ORF">VKT23_016029</name>
</gene>
<keyword evidence="2" id="KW-1185">Reference proteome</keyword>
<dbReference type="PANTHER" id="PTHR33266">
    <property type="entry name" value="CHROMOSOME 15, WHOLE GENOME SHOTGUN SEQUENCE"/>
    <property type="match status" value="1"/>
</dbReference>